<sequence length="337" mass="36167">MKRIAVLTSGGDAPGMNAAVRAVVRKAIYEGMEVYGINRGYAGMVEGDIFKFETRDVTNIMSQGGTFLRSARYPEFAKLEGQLKGIEQLKKHGIEGVVVIGGDGSYHGAMRLTEHGFPAVGVPGTIDNDIVGTDYTIGFDTAVNTAIEAIDKISDTSYSHKRTFVVEVMGRHAGDIAVWAGLATGADQVIIPEEEFDIKAVVARNMDGYENRGKSHAIIVLAEGVTNAENFVAMMKEAGDTSDLRATNLGHILRGGRPTARDRVLASWLGAHAVDLLKEGKGGLAVGIQNEELVSYPILGTAEENALFSLAEDGKIVVNTPHKAQTKLAQLSRELRR</sequence>
<dbReference type="PANTHER" id="PTHR13697:SF4">
    <property type="entry name" value="ATP-DEPENDENT 6-PHOSPHOFRUCTOKINASE"/>
    <property type="match status" value="1"/>
</dbReference>
<dbReference type="Proteomes" id="UP000281771">
    <property type="component" value="Unassembled WGS sequence"/>
</dbReference>
<dbReference type="PIRSF" id="PIRSF000532">
    <property type="entry name" value="ATP_PFK_prok"/>
    <property type="match status" value="1"/>
</dbReference>
<dbReference type="SUPFAM" id="SSF53784">
    <property type="entry name" value="Phosphofructokinase"/>
    <property type="match status" value="1"/>
</dbReference>
<dbReference type="NCBIfam" id="TIGR02482">
    <property type="entry name" value="PFKA_ATP"/>
    <property type="match status" value="1"/>
</dbReference>
<keyword evidence="9 15" id="KW-0547">Nucleotide-binding</keyword>
<keyword evidence="12 15" id="KW-0460">Magnesium</keyword>
<dbReference type="GO" id="GO:0042802">
    <property type="term" value="F:identical protein binding"/>
    <property type="evidence" value="ECO:0007669"/>
    <property type="project" value="TreeGrafter"/>
</dbReference>
<feature type="binding site" evidence="15">
    <location>
        <position position="162"/>
    </location>
    <ligand>
        <name>substrate</name>
        <note>ligand shared between dimeric partners</note>
    </ligand>
</feature>
<evidence type="ECO:0000256" key="1">
    <source>
        <dbReference type="ARBA" id="ARBA00001946"/>
    </source>
</evidence>
<feature type="binding site" evidence="15">
    <location>
        <position position="103"/>
    </location>
    <ligand>
        <name>Mg(2+)</name>
        <dbReference type="ChEBI" id="CHEBI:18420"/>
        <note>catalytic</note>
    </ligand>
</feature>
<comment type="activity regulation">
    <text evidence="15">Allosterically activated by ADP and other diphosphonucleosides, and allosterically inhibited by phosphoenolpyruvate.</text>
</comment>
<comment type="caution">
    <text evidence="17">The sequence shown here is derived from an EMBL/GenBank/DDBJ whole genome shotgun (WGS) entry which is preliminary data.</text>
</comment>
<keyword evidence="7 15" id="KW-0808">Transferase</keyword>
<dbReference type="HAMAP" id="MF_00339">
    <property type="entry name" value="Phosphofructokinase_I_B1"/>
    <property type="match status" value="1"/>
</dbReference>
<dbReference type="InterPro" id="IPR012003">
    <property type="entry name" value="ATP_PFK_prok-type"/>
</dbReference>
<keyword evidence="11 15" id="KW-0067">ATP-binding</keyword>
<dbReference type="InterPro" id="IPR000023">
    <property type="entry name" value="Phosphofructokinase_dom"/>
</dbReference>
<comment type="subcellular location">
    <subcellularLocation>
        <location evidence="3 15">Cytoplasm</location>
    </subcellularLocation>
</comment>
<evidence type="ECO:0000256" key="14">
    <source>
        <dbReference type="ARBA" id="ARBA00048070"/>
    </source>
</evidence>
<dbReference type="Gene3D" id="3.40.50.460">
    <property type="entry name" value="Phosphofructokinase domain"/>
    <property type="match status" value="1"/>
</dbReference>
<keyword evidence="18" id="KW-1185">Reference proteome</keyword>
<comment type="caution">
    <text evidence="15">Lacks conserved residue(s) required for the propagation of feature annotation.</text>
</comment>
<dbReference type="InterPro" id="IPR022953">
    <property type="entry name" value="ATP_PFK"/>
</dbReference>
<dbReference type="GO" id="GO:0070095">
    <property type="term" value="F:fructose-6-phosphate binding"/>
    <property type="evidence" value="ECO:0007669"/>
    <property type="project" value="TreeGrafter"/>
</dbReference>
<name>A0A3P1VJB2_9STRE</name>
<proteinExistence type="inferred from homology"/>
<dbReference type="Pfam" id="PF00365">
    <property type="entry name" value="PFK"/>
    <property type="match status" value="1"/>
</dbReference>
<dbReference type="GO" id="GO:0046872">
    <property type="term" value="F:metal ion binding"/>
    <property type="evidence" value="ECO:0007669"/>
    <property type="project" value="UniProtKB-KW"/>
</dbReference>
<evidence type="ECO:0000256" key="5">
    <source>
        <dbReference type="ARBA" id="ARBA00022490"/>
    </source>
</evidence>
<feature type="domain" description="Phosphofructokinase" evidence="16">
    <location>
        <begin position="3"/>
        <end position="277"/>
    </location>
</feature>
<dbReference type="GO" id="GO:0006002">
    <property type="term" value="P:fructose 6-phosphate metabolic process"/>
    <property type="evidence" value="ECO:0007669"/>
    <property type="project" value="UniProtKB-UniRule"/>
</dbReference>
<dbReference type="EMBL" id="RQZA01000001">
    <property type="protein sequence ID" value="RRD32483.1"/>
    <property type="molecule type" value="Genomic_DNA"/>
</dbReference>
<keyword evidence="13 15" id="KW-0324">Glycolysis</keyword>
<dbReference type="GO" id="GO:0005945">
    <property type="term" value="C:6-phosphofructokinase complex"/>
    <property type="evidence" value="ECO:0007669"/>
    <property type="project" value="TreeGrafter"/>
</dbReference>
<dbReference type="PROSITE" id="PS00433">
    <property type="entry name" value="PHOSPHOFRUCTOKINASE"/>
    <property type="match status" value="1"/>
</dbReference>
<dbReference type="NCBIfam" id="NF002872">
    <property type="entry name" value="PRK03202.1"/>
    <property type="match status" value="1"/>
</dbReference>
<evidence type="ECO:0000256" key="6">
    <source>
        <dbReference type="ARBA" id="ARBA00022533"/>
    </source>
</evidence>
<evidence type="ECO:0000256" key="2">
    <source>
        <dbReference type="ARBA" id="ARBA00002659"/>
    </source>
</evidence>
<evidence type="ECO:0000259" key="16">
    <source>
        <dbReference type="Pfam" id="PF00365"/>
    </source>
</evidence>
<evidence type="ECO:0000256" key="9">
    <source>
        <dbReference type="ARBA" id="ARBA00022741"/>
    </source>
</evidence>
<dbReference type="PANTHER" id="PTHR13697">
    <property type="entry name" value="PHOSPHOFRUCTOKINASE"/>
    <property type="match status" value="1"/>
</dbReference>
<evidence type="ECO:0000313" key="17">
    <source>
        <dbReference type="EMBL" id="RRD32483.1"/>
    </source>
</evidence>
<dbReference type="EC" id="2.7.1.11" evidence="15"/>
<feature type="binding site" description="in other chain" evidence="15">
    <location>
        <begin position="169"/>
        <end position="171"/>
    </location>
    <ligand>
        <name>substrate</name>
        <note>ligand shared between dimeric partners</note>
    </ligand>
</feature>
<comment type="cofactor">
    <cofactor evidence="1 15">
        <name>Mg(2+)</name>
        <dbReference type="ChEBI" id="CHEBI:18420"/>
    </cofactor>
</comment>
<evidence type="ECO:0000256" key="12">
    <source>
        <dbReference type="ARBA" id="ARBA00022842"/>
    </source>
</evidence>
<feature type="binding site" description="in other chain" evidence="15">
    <location>
        <begin position="251"/>
        <end position="254"/>
    </location>
    <ligand>
        <name>substrate</name>
        <note>ligand shared between dimeric partners</note>
    </ligand>
</feature>
<keyword evidence="8 15" id="KW-0479">Metal-binding</keyword>
<keyword evidence="5 15" id="KW-0963">Cytoplasm</keyword>
<comment type="subunit">
    <text evidence="15">Homotetramer.</text>
</comment>
<dbReference type="Gene3D" id="3.40.50.450">
    <property type="match status" value="1"/>
</dbReference>
<evidence type="ECO:0000256" key="15">
    <source>
        <dbReference type="HAMAP-Rule" id="MF_00339"/>
    </source>
</evidence>
<keyword evidence="10 15" id="KW-0418">Kinase</keyword>
<gene>
    <name evidence="15 17" type="primary">pfkA</name>
    <name evidence="17" type="ORF">EII38_01745</name>
</gene>
<dbReference type="GO" id="GO:0048029">
    <property type="term" value="F:monosaccharide binding"/>
    <property type="evidence" value="ECO:0007669"/>
    <property type="project" value="TreeGrafter"/>
</dbReference>
<feature type="binding site" description="in other chain" evidence="15">
    <location>
        <begin position="185"/>
        <end position="187"/>
    </location>
    <ligand>
        <name>ADP</name>
        <dbReference type="ChEBI" id="CHEBI:456216"/>
        <note>allosteric activator; ligand shared between dimeric partners</note>
    </ligand>
</feature>
<feature type="active site" description="Proton acceptor" evidence="15">
    <location>
        <position position="127"/>
    </location>
</feature>
<dbReference type="AlphaFoldDB" id="A0A3P1VJB2"/>
<dbReference type="GO" id="GO:0003872">
    <property type="term" value="F:6-phosphofructokinase activity"/>
    <property type="evidence" value="ECO:0007669"/>
    <property type="project" value="UniProtKB-UniRule"/>
</dbReference>
<evidence type="ECO:0000256" key="11">
    <source>
        <dbReference type="ARBA" id="ARBA00022840"/>
    </source>
</evidence>
<evidence type="ECO:0000256" key="3">
    <source>
        <dbReference type="ARBA" id="ARBA00004496"/>
    </source>
</evidence>
<feature type="binding site" evidence="15">
    <location>
        <begin position="102"/>
        <end position="105"/>
    </location>
    <ligand>
        <name>ATP</name>
        <dbReference type="ChEBI" id="CHEBI:30616"/>
    </ligand>
</feature>
<feature type="binding site" description="in other chain" evidence="15">
    <location>
        <begin position="125"/>
        <end position="127"/>
    </location>
    <ligand>
        <name>substrate</name>
        <note>ligand shared between dimeric partners</note>
    </ligand>
</feature>
<dbReference type="InterPro" id="IPR015912">
    <property type="entry name" value="Phosphofructokinase_CS"/>
</dbReference>
<comment type="catalytic activity">
    <reaction evidence="14 15">
        <text>beta-D-fructose 6-phosphate + ATP = beta-D-fructose 1,6-bisphosphate + ADP + H(+)</text>
        <dbReference type="Rhea" id="RHEA:16109"/>
        <dbReference type="ChEBI" id="CHEBI:15378"/>
        <dbReference type="ChEBI" id="CHEBI:30616"/>
        <dbReference type="ChEBI" id="CHEBI:32966"/>
        <dbReference type="ChEBI" id="CHEBI:57634"/>
        <dbReference type="ChEBI" id="CHEBI:456216"/>
        <dbReference type="EC" id="2.7.1.11"/>
    </reaction>
</comment>
<keyword evidence="6 15" id="KW-0021">Allosteric enzyme</keyword>
<dbReference type="STRING" id="1123309.GCA_000377005_01557"/>
<feature type="binding site" evidence="15">
    <location>
        <position position="245"/>
    </location>
    <ligand>
        <name>substrate</name>
        <note>ligand shared between dimeric partners</note>
    </ligand>
</feature>
<dbReference type="RefSeq" id="WP_018167477.1">
    <property type="nucleotide sequence ID" value="NZ_RQZA01000001.1"/>
</dbReference>
<dbReference type="InterPro" id="IPR012828">
    <property type="entry name" value="PFKA_ATP_prok"/>
</dbReference>
<dbReference type="FunFam" id="3.40.50.460:FF:000002">
    <property type="entry name" value="ATP-dependent 6-phosphofructokinase"/>
    <property type="match status" value="1"/>
</dbReference>
<evidence type="ECO:0000256" key="13">
    <source>
        <dbReference type="ARBA" id="ARBA00023152"/>
    </source>
</evidence>
<protein>
    <recommendedName>
        <fullName evidence="15">ATP-dependent 6-phosphofructokinase</fullName>
        <shortName evidence="15">ATP-PFK</shortName>
        <shortName evidence="15">Phosphofructokinase</shortName>
        <ecNumber evidence="15">2.7.1.11</ecNumber>
    </recommendedName>
    <alternativeName>
        <fullName evidence="15">Phosphohexokinase</fullName>
    </alternativeName>
</protein>
<feature type="binding site" description="in other chain" evidence="15">
    <location>
        <position position="223"/>
    </location>
    <ligand>
        <name>substrate</name>
        <note>ligand shared between dimeric partners</note>
    </ligand>
</feature>
<dbReference type="PRINTS" id="PR00476">
    <property type="entry name" value="PHFRCTKINASE"/>
</dbReference>
<comment type="similarity">
    <text evidence="15">Belongs to the phosphofructokinase type A (PFKA) family. ATP-dependent PFK group I subfamily. Prokaryotic clade 'B1' sub-subfamily.</text>
</comment>
<dbReference type="UniPathway" id="UPA00109">
    <property type="reaction ID" value="UER00182"/>
</dbReference>
<evidence type="ECO:0000256" key="8">
    <source>
        <dbReference type="ARBA" id="ARBA00022723"/>
    </source>
</evidence>
<feature type="binding site" evidence="15">
    <location>
        <position position="11"/>
    </location>
    <ligand>
        <name>ATP</name>
        <dbReference type="ChEBI" id="CHEBI:30616"/>
    </ligand>
</feature>
<evidence type="ECO:0000256" key="7">
    <source>
        <dbReference type="ARBA" id="ARBA00022679"/>
    </source>
</evidence>
<dbReference type="GO" id="GO:0016208">
    <property type="term" value="F:AMP binding"/>
    <property type="evidence" value="ECO:0007669"/>
    <property type="project" value="TreeGrafter"/>
</dbReference>
<dbReference type="GO" id="GO:0005524">
    <property type="term" value="F:ATP binding"/>
    <property type="evidence" value="ECO:0007669"/>
    <property type="project" value="UniProtKB-UniRule"/>
</dbReference>
<accession>A0A3P1VJB2</accession>
<dbReference type="GO" id="GO:0030388">
    <property type="term" value="P:fructose 1,6-bisphosphate metabolic process"/>
    <property type="evidence" value="ECO:0007669"/>
    <property type="project" value="TreeGrafter"/>
</dbReference>
<comment type="pathway">
    <text evidence="4 15">Carbohydrate degradation; glycolysis; D-glyceraldehyde 3-phosphate and glycerone phosphate from D-glucose: step 3/4.</text>
</comment>
<reference evidence="17 18" key="1">
    <citation type="submission" date="2018-11" db="EMBL/GenBank/DDBJ databases">
        <title>Genomes From Bacteria Associated with the Canine Oral Cavity: a Test Case for Automated Genome-Based Taxonomic Assignment.</title>
        <authorList>
            <person name="Coil D.A."/>
            <person name="Jospin G."/>
            <person name="Darling A.E."/>
            <person name="Wallis C."/>
            <person name="Davis I.J."/>
            <person name="Harris S."/>
            <person name="Eisen J.A."/>
            <person name="Holcombe L.J."/>
            <person name="O'Flynn C."/>
        </authorList>
    </citation>
    <scope>NUCLEOTIDE SEQUENCE [LARGE SCALE GENOMIC DNA]</scope>
    <source>
        <strain evidence="17 18">OH4621_COT-116</strain>
    </source>
</reference>
<dbReference type="InterPro" id="IPR035966">
    <property type="entry name" value="PKF_sf"/>
</dbReference>
<dbReference type="FunFam" id="3.40.50.450:FF:000001">
    <property type="entry name" value="ATP-dependent 6-phosphofructokinase"/>
    <property type="match status" value="1"/>
</dbReference>
<feature type="binding site" evidence="15">
    <location>
        <begin position="72"/>
        <end position="73"/>
    </location>
    <ligand>
        <name>ATP</name>
        <dbReference type="ChEBI" id="CHEBI:30616"/>
    </ligand>
</feature>
<evidence type="ECO:0000313" key="18">
    <source>
        <dbReference type="Proteomes" id="UP000281771"/>
    </source>
</evidence>
<organism evidence="17 18">
    <name type="scientific">Streptococcus minor</name>
    <dbReference type="NCBI Taxonomy" id="229549"/>
    <lineage>
        <taxon>Bacteria</taxon>
        <taxon>Bacillati</taxon>
        <taxon>Bacillota</taxon>
        <taxon>Bacilli</taxon>
        <taxon>Lactobacillales</taxon>
        <taxon>Streptococcaceae</taxon>
        <taxon>Streptococcus</taxon>
    </lineage>
</organism>
<dbReference type="GO" id="GO:0061621">
    <property type="term" value="P:canonical glycolysis"/>
    <property type="evidence" value="ECO:0007669"/>
    <property type="project" value="TreeGrafter"/>
</dbReference>
<comment type="function">
    <text evidence="2 15">Catalyzes the phosphorylation of D-fructose 6-phosphate to fructose 1,6-bisphosphate by ATP, the first committing step of glycolysis.</text>
</comment>
<evidence type="ECO:0000256" key="10">
    <source>
        <dbReference type="ARBA" id="ARBA00022777"/>
    </source>
</evidence>
<evidence type="ECO:0000256" key="4">
    <source>
        <dbReference type="ARBA" id="ARBA00004679"/>
    </source>
</evidence>
<feature type="binding site" description="in other chain" evidence="15">
    <location>
        <begin position="214"/>
        <end position="216"/>
    </location>
    <ligand>
        <name>ADP</name>
        <dbReference type="ChEBI" id="CHEBI:456216"/>
        <note>allosteric activator; ligand shared between dimeric partners</note>
    </ligand>
</feature>
<feature type="binding site" evidence="15">
    <location>
        <begin position="21"/>
        <end position="25"/>
    </location>
    <ligand>
        <name>ADP</name>
        <dbReference type="ChEBI" id="CHEBI:456216"/>
        <note>allosteric activator; ligand shared between dimeric partners</note>
    </ligand>
</feature>